<feature type="compositionally biased region" description="Basic and acidic residues" evidence="1">
    <location>
        <begin position="44"/>
        <end position="57"/>
    </location>
</feature>
<dbReference type="Proteomes" id="UP000594638">
    <property type="component" value="Unassembled WGS sequence"/>
</dbReference>
<comment type="caution">
    <text evidence="2">The sequence shown here is derived from an EMBL/GenBank/DDBJ whole genome shotgun (WGS) entry which is preliminary data.</text>
</comment>
<name>A0A8S0R1D3_OLEEU</name>
<gene>
    <name evidence="2" type="ORF">OLEA9_A118264</name>
</gene>
<proteinExistence type="predicted"/>
<evidence type="ECO:0000256" key="1">
    <source>
        <dbReference type="SAM" id="MobiDB-lite"/>
    </source>
</evidence>
<reference evidence="2 3" key="1">
    <citation type="submission" date="2019-12" db="EMBL/GenBank/DDBJ databases">
        <authorList>
            <person name="Alioto T."/>
            <person name="Alioto T."/>
            <person name="Gomez Garrido J."/>
        </authorList>
    </citation>
    <scope>NUCLEOTIDE SEQUENCE [LARGE SCALE GENOMIC DNA]</scope>
</reference>
<sequence length="75" mass="8926">MRGERKSSLEPKREERAKARIEWHKWKKELTLKKYPGKILGVKFESKSESETEERSSTSEYGVIPESREREENKS</sequence>
<dbReference type="AlphaFoldDB" id="A0A8S0R1D3"/>
<dbReference type="Gramene" id="OE9A118264T1">
    <property type="protein sequence ID" value="OE9A118264C1"/>
    <property type="gene ID" value="OE9A118264"/>
</dbReference>
<accession>A0A8S0R1D3</accession>
<evidence type="ECO:0000313" key="3">
    <source>
        <dbReference type="Proteomes" id="UP000594638"/>
    </source>
</evidence>
<evidence type="ECO:0000313" key="2">
    <source>
        <dbReference type="EMBL" id="CAA2972760.1"/>
    </source>
</evidence>
<organism evidence="2 3">
    <name type="scientific">Olea europaea subsp. europaea</name>
    <dbReference type="NCBI Taxonomy" id="158383"/>
    <lineage>
        <taxon>Eukaryota</taxon>
        <taxon>Viridiplantae</taxon>
        <taxon>Streptophyta</taxon>
        <taxon>Embryophyta</taxon>
        <taxon>Tracheophyta</taxon>
        <taxon>Spermatophyta</taxon>
        <taxon>Magnoliopsida</taxon>
        <taxon>eudicotyledons</taxon>
        <taxon>Gunneridae</taxon>
        <taxon>Pentapetalae</taxon>
        <taxon>asterids</taxon>
        <taxon>lamiids</taxon>
        <taxon>Lamiales</taxon>
        <taxon>Oleaceae</taxon>
        <taxon>Oleeae</taxon>
        <taxon>Olea</taxon>
    </lineage>
</organism>
<feature type="region of interest" description="Disordered" evidence="1">
    <location>
        <begin position="41"/>
        <end position="75"/>
    </location>
</feature>
<protein>
    <submittedName>
        <fullName evidence="2">Uncharacterized protein</fullName>
    </submittedName>
</protein>
<dbReference type="EMBL" id="CACTIH010002067">
    <property type="protein sequence ID" value="CAA2972760.1"/>
    <property type="molecule type" value="Genomic_DNA"/>
</dbReference>
<keyword evidence="3" id="KW-1185">Reference proteome</keyword>
<feature type="compositionally biased region" description="Basic and acidic residues" evidence="1">
    <location>
        <begin position="66"/>
        <end position="75"/>
    </location>
</feature>